<dbReference type="CDD" id="cd01185">
    <property type="entry name" value="INTN1_C_like"/>
    <property type="match status" value="1"/>
</dbReference>
<keyword evidence="4" id="KW-0233">DNA recombination</keyword>
<feature type="domain" description="Tyr recombinase" evidence="6">
    <location>
        <begin position="215"/>
        <end position="401"/>
    </location>
</feature>
<evidence type="ECO:0000313" key="8">
    <source>
        <dbReference type="EMBL" id="SFE98736.1"/>
    </source>
</evidence>
<name>A0A1I2F248_9BACT</name>
<evidence type="ECO:0000256" key="2">
    <source>
        <dbReference type="ARBA" id="ARBA00022908"/>
    </source>
</evidence>
<evidence type="ECO:0000259" key="7">
    <source>
        <dbReference type="PROSITE" id="PS51900"/>
    </source>
</evidence>
<dbReference type="Gene3D" id="1.10.150.130">
    <property type="match status" value="1"/>
</dbReference>
<evidence type="ECO:0000259" key="6">
    <source>
        <dbReference type="PROSITE" id="PS51898"/>
    </source>
</evidence>
<dbReference type="GO" id="GO:0015074">
    <property type="term" value="P:DNA integration"/>
    <property type="evidence" value="ECO:0007669"/>
    <property type="project" value="UniProtKB-KW"/>
</dbReference>
<keyword evidence="9" id="KW-1185">Reference proteome</keyword>
<dbReference type="GO" id="GO:0003677">
    <property type="term" value="F:DNA binding"/>
    <property type="evidence" value="ECO:0007669"/>
    <property type="project" value="UniProtKB-UniRule"/>
</dbReference>
<reference evidence="8 9" key="1">
    <citation type="submission" date="2016-10" db="EMBL/GenBank/DDBJ databases">
        <authorList>
            <person name="de Groot N.N."/>
        </authorList>
    </citation>
    <scope>NUCLEOTIDE SEQUENCE [LARGE SCALE GENOMIC DNA]</scope>
    <source>
        <strain evidence="8 9">CGMCC 1.9156</strain>
    </source>
</reference>
<dbReference type="InterPro" id="IPR035386">
    <property type="entry name" value="Arm-DNA-bind_5"/>
</dbReference>
<dbReference type="InterPro" id="IPR013762">
    <property type="entry name" value="Integrase-like_cat_sf"/>
</dbReference>
<dbReference type="Gene3D" id="1.10.443.10">
    <property type="entry name" value="Intergrase catalytic core"/>
    <property type="match status" value="1"/>
</dbReference>
<dbReference type="Proteomes" id="UP000198964">
    <property type="component" value="Unassembled WGS sequence"/>
</dbReference>
<dbReference type="InterPro" id="IPR044068">
    <property type="entry name" value="CB"/>
</dbReference>
<dbReference type="SUPFAM" id="SSF56349">
    <property type="entry name" value="DNA breaking-rejoining enzymes"/>
    <property type="match status" value="1"/>
</dbReference>
<evidence type="ECO:0000256" key="3">
    <source>
        <dbReference type="ARBA" id="ARBA00023125"/>
    </source>
</evidence>
<dbReference type="InterPro" id="IPR010998">
    <property type="entry name" value="Integrase_recombinase_N"/>
</dbReference>
<sequence length="407" mass="48141">MPKLNFFLKEPKSKEKTLVYLFFSYNNKRLKYSTGEKILVKFWNSKDQRAKETKKFPEYPEFNQRLTNIVTTTNNAYRKILNDGKEPSNKLLKDELDAKLRFINKEEKPTLLSFIDRFIEENKPLKSDGTIKTYNQTKRFLNQYSDEKKQIDFQDINLEFYNSFLAFMINKGYSQNSIGKYIQVLKTFLNAATDRGINKNFEYRNSKFKRISEQSESIYLTTDELDNIYNLNLERDKQLDKVRDLFIIGCYSGLRFSDFSQLKPENFIDENKIRIRTEKTDEIVIIPQHRYVRSIFKKYKNQVPPALSNQKMNVYIKHIGKIAKITKPIETSITKGGKVVRETKPKYQLITTHTARRSFATNLYLADVPTITIMKITGHKTEQSFLKYIKISQEENANKLLNHPFFK</sequence>
<keyword evidence="3 5" id="KW-0238">DNA-binding</keyword>
<dbReference type="AlphaFoldDB" id="A0A1I2F248"/>
<dbReference type="PANTHER" id="PTHR30349">
    <property type="entry name" value="PHAGE INTEGRASE-RELATED"/>
    <property type="match status" value="1"/>
</dbReference>
<dbReference type="InterPro" id="IPR011010">
    <property type="entry name" value="DNA_brk_join_enz"/>
</dbReference>
<dbReference type="InterPro" id="IPR050090">
    <property type="entry name" value="Tyrosine_recombinase_XerCD"/>
</dbReference>
<dbReference type="STRING" id="655355.SAMN05216283_102312"/>
<dbReference type="Pfam" id="PF13102">
    <property type="entry name" value="Phage_int_SAM_5"/>
    <property type="match status" value="1"/>
</dbReference>
<keyword evidence="2" id="KW-0229">DNA integration</keyword>
<gene>
    <name evidence="8" type="ORF">SAMN05216283_102312</name>
</gene>
<evidence type="ECO:0000256" key="5">
    <source>
        <dbReference type="PROSITE-ProRule" id="PRU01248"/>
    </source>
</evidence>
<dbReference type="Pfam" id="PF00589">
    <property type="entry name" value="Phage_integrase"/>
    <property type="match status" value="1"/>
</dbReference>
<evidence type="ECO:0000256" key="1">
    <source>
        <dbReference type="ARBA" id="ARBA00008857"/>
    </source>
</evidence>
<evidence type="ECO:0000313" key="9">
    <source>
        <dbReference type="Proteomes" id="UP000198964"/>
    </source>
</evidence>
<dbReference type="GO" id="GO:0006310">
    <property type="term" value="P:DNA recombination"/>
    <property type="evidence" value="ECO:0007669"/>
    <property type="project" value="UniProtKB-KW"/>
</dbReference>
<dbReference type="PANTHER" id="PTHR30349:SF64">
    <property type="entry name" value="PROPHAGE INTEGRASE INTD-RELATED"/>
    <property type="match status" value="1"/>
</dbReference>
<dbReference type="PROSITE" id="PS51898">
    <property type="entry name" value="TYR_RECOMBINASE"/>
    <property type="match status" value="1"/>
</dbReference>
<dbReference type="Pfam" id="PF17293">
    <property type="entry name" value="Arm-DNA-bind_5"/>
    <property type="match status" value="1"/>
</dbReference>
<protein>
    <submittedName>
        <fullName evidence="8">Site-specific recombinase XerD</fullName>
    </submittedName>
</protein>
<dbReference type="EMBL" id="FONW01000002">
    <property type="protein sequence ID" value="SFE98736.1"/>
    <property type="molecule type" value="Genomic_DNA"/>
</dbReference>
<dbReference type="PROSITE" id="PS51900">
    <property type="entry name" value="CB"/>
    <property type="match status" value="1"/>
</dbReference>
<feature type="domain" description="Core-binding (CB)" evidence="7">
    <location>
        <begin position="109"/>
        <end position="193"/>
    </location>
</feature>
<evidence type="ECO:0000256" key="4">
    <source>
        <dbReference type="ARBA" id="ARBA00023172"/>
    </source>
</evidence>
<dbReference type="RefSeq" id="WP_170846878.1">
    <property type="nucleotide sequence ID" value="NZ_FONW01000002.1"/>
</dbReference>
<dbReference type="InterPro" id="IPR002104">
    <property type="entry name" value="Integrase_catalytic"/>
</dbReference>
<proteinExistence type="inferred from homology"/>
<organism evidence="8 9">
    <name type="scientific">Sunxiuqinia elliptica</name>
    <dbReference type="NCBI Taxonomy" id="655355"/>
    <lineage>
        <taxon>Bacteria</taxon>
        <taxon>Pseudomonadati</taxon>
        <taxon>Bacteroidota</taxon>
        <taxon>Bacteroidia</taxon>
        <taxon>Marinilabiliales</taxon>
        <taxon>Prolixibacteraceae</taxon>
        <taxon>Sunxiuqinia</taxon>
    </lineage>
</organism>
<dbReference type="InterPro" id="IPR025269">
    <property type="entry name" value="SAM-like_dom"/>
</dbReference>
<comment type="similarity">
    <text evidence="1">Belongs to the 'phage' integrase family.</text>
</comment>
<accession>A0A1I2F248</accession>